<name>A0A2T7PG37_POMCA</name>
<keyword evidence="2" id="KW-1185">Reference proteome</keyword>
<reference evidence="1 2" key="1">
    <citation type="submission" date="2018-04" db="EMBL/GenBank/DDBJ databases">
        <title>The genome of golden apple snail Pomacea canaliculata provides insight into stress tolerance and invasive adaptation.</title>
        <authorList>
            <person name="Liu C."/>
            <person name="Liu B."/>
            <person name="Ren Y."/>
            <person name="Zhang Y."/>
            <person name="Wang H."/>
            <person name="Li S."/>
            <person name="Jiang F."/>
            <person name="Yin L."/>
            <person name="Zhang G."/>
            <person name="Qian W."/>
            <person name="Fan W."/>
        </authorList>
    </citation>
    <scope>NUCLEOTIDE SEQUENCE [LARGE SCALE GENOMIC DNA]</scope>
    <source>
        <strain evidence="1">SZHN2017</strain>
        <tissue evidence="1">Muscle</tissue>
    </source>
</reference>
<accession>A0A2T7PG37</accession>
<dbReference type="Proteomes" id="UP000245119">
    <property type="component" value="Linkage Group LG4"/>
</dbReference>
<evidence type="ECO:0000313" key="2">
    <source>
        <dbReference type="Proteomes" id="UP000245119"/>
    </source>
</evidence>
<gene>
    <name evidence="1" type="ORF">C0Q70_07831</name>
</gene>
<dbReference type="EMBL" id="PZQS01000004">
    <property type="protein sequence ID" value="PVD32397.1"/>
    <property type="molecule type" value="Genomic_DNA"/>
</dbReference>
<comment type="caution">
    <text evidence="1">The sequence shown here is derived from an EMBL/GenBank/DDBJ whole genome shotgun (WGS) entry which is preliminary data.</text>
</comment>
<sequence length="151" mass="16313">MDTPTVAKGYRYGNDIAGIQREENIRRPPQEPRLRSSAAGACRTSVLTATSGAASVRVRSLARLHAHAISGTASSVPWRAKGSHSRNPSYARRMFVVVRSCWRAVTWHNFPPGHPGGTATSPACLPFLVWPLGTPVSERGRERESALLLGG</sequence>
<organism evidence="1 2">
    <name type="scientific">Pomacea canaliculata</name>
    <name type="common">Golden apple snail</name>
    <dbReference type="NCBI Taxonomy" id="400727"/>
    <lineage>
        <taxon>Eukaryota</taxon>
        <taxon>Metazoa</taxon>
        <taxon>Spiralia</taxon>
        <taxon>Lophotrochozoa</taxon>
        <taxon>Mollusca</taxon>
        <taxon>Gastropoda</taxon>
        <taxon>Caenogastropoda</taxon>
        <taxon>Architaenioglossa</taxon>
        <taxon>Ampullarioidea</taxon>
        <taxon>Ampullariidae</taxon>
        <taxon>Pomacea</taxon>
    </lineage>
</organism>
<evidence type="ECO:0000313" key="1">
    <source>
        <dbReference type="EMBL" id="PVD32397.1"/>
    </source>
</evidence>
<proteinExistence type="predicted"/>
<protein>
    <submittedName>
        <fullName evidence="1">Uncharacterized protein</fullName>
    </submittedName>
</protein>
<dbReference type="AlphaFoldDB" id="A0A2T7PG37"/>